<dbReference type="Proteomes" id="UP001468798">
    <property type="component" value="Unassembled WGS sequence"/>
</dbReference>
<accession>A0ABU9NSF8</accession>
<protein>
    <recommendedName>
        <fullName evidence="4">Lipoprotein</fullName>
    </recommendedName>
</protein>
<keyword evidence="1" id="KW-0472">Membrane</keyword>
<feature type="transmembrane region" description="Helical" evidence="1">
    <location>
        <begin position="174"/>
        <end position="195"/>
    </location>
</feature>
<keyword evidence="1" id="KW-1133">Transmembrane helix</keyword>
<name>A0ABU9NSF8_9FLAO</name>
<evidence type="ECO:0008006" key="4">
    <source>
        <dbReference type="Google" id="ProtNLM"/>
    </source>
</evidence>
<feature type="transmembrane region" description="Helical" evidence="1">
    <location>
        <begin position="150"/>
        <end position="168"/>
    </location>
</feature>
<sequence length="206" mass="23828">MKKLLKYSIFLHWMTFLCLCLPFFYTGCEKKTEAPAHEEVQIQVDSTRLNQKKIDTIALDKKVVKETKKSINKVKSKTENKEETLSETLSQEYPFLQAILVSKENTFSGWAMIIDSGSYILVFSIFIYFLLSILSLTIKYLESNAIKTIVLLDVLALLFLILAEPIAIFNNRLWGVWVAIIIFSTLTILDIYILIKNQQFKRKDIS</sequence>
<gene>
    <name evidence="2" type="ORF">WFZ86_17420</name>
</gene>
<comment type="caution">
    <text evidence="2">The sequence shown here is derived from an EMBL/GenBank/DDBJ whole genome shotgun (WGS) entry which is preliminary data.</text>
</comment>
<dbReference type="EMBL" id="JBCGDP010000022">
    <property type="protein sequence ID" value="MEM0578288.1"/>
    <property type="molecule type" value="Genomic_DNA"/>
</dbReference>
<evidence type="ECO:0000313" key="2">
    <source>
        <dbReference type="EMBL" id="MEM0578288.1"/>
    </source>
</evidence>
<organism evidence="2 3">
    <name type="scientific">Flavobacterium polysaccharolyticum</name>
    <dbReference type="NCBI Taxonomy" id="3133148"/>
    <lineage>
        <taxon>Bacteria</taxon>
        <taxon>Pseudomonadati</taxon>
        <taxon>Bacteroidota</taxon>
        <taxon>Flavobacteriia</taxon>
        <taxon>Flavobacteriales</taxon>
        <taxon>Flavobacteriaceae</taxon>
        <taxon>Flavobacterium</taxon>
    </lineage>
</organism>
<reference evidence="2 3" key="1">
    <citation type="submission" date="2024-03" db="EMBL/GenBank/DDBJ databases">
        <title>Two novel species of the genus Flavobacterium exhibiting potentially degradation of complex polysaccharides.</title>
        <authorList>
            <person name="Lian X."/>
        </authorList>
    </citation>
    <scope>NUCLEOTIDE SEQUENCE [LARGE SCALE GENOMIC DNA]</scope>
    <source>
        <strain evidence="2 3">N6</strain>
    </source>
</reference>
<evidence type="ECO:0000256" key="1">
    <source>
        <dbReference type="SAM" id="Phobius"/>
    </source>
</evidence>
<dbReference type="RefSeq" id="WP_342693115.1">
    <property type="nucleotide sequence ID" value="NZ_JBCGDP010000022.1"/>
</dbReference>
<evidence type="ECO:0000313" key="3">
    <source>
        <dbReference type="Proteomes" id="UP001468798"/>
    </source>
</evidence>
<keyword evidence="3" id="KW-1185">Reference proteome</keyword>
<feature type="transmembrane region" description="Helical" evidence="1">
    <location>
        <begin position="118"/>
        <end position="138"/>
    </location>
</feature>
<proteinExistence type="predicted"/>
<feature type="transmembrane region" description="Helical" evidence="1">
    <location>
        <begin position="7"/>
        <end position="25"/>
    </location>
</feature>
<keyword evidence="1" id="KW-0812">Transmembrane</keyword>